<evidence type="ECO:0000313" key="1">
    <source>
        <dbReference type="EMBL" id="MFD0917249.1"/>
    </source>
</evidence>
<comment type="caution">
    <text evidence="1">The sequence shown here is derived from an EMBL/GenBank/DDBJ whole genome shotgun (WGS) entry which is preliminary data.</text>
</comment>
<dbReference type="RefSeq" id="WP_377213107.1">
    <property type="nucleotide sequence ID" value="NZ_JBHTJV010000010.1"/>
</dbReference>
<proteinExistence type="predicted"/>
<accession>A0ABW3FK85</accession>
<dbReference type="EMBL" id="JBHTJV010000010">
    <property type="protein sequence ID" value="MFD0917249.1"/>
    <property type="molecule type" value="Genomic_DNA"/>
</dbReference>
<reference evidence="2" key="1">
    <citation type="journal article" date="2019" name="Int. J. Syst. Evol. Microbiol.">
        <title>The Global Catalogue of Microorganisms (GCM) 10K type strain sequencing project: providing services to taxonomists for standard genome sequencing and annotation.</title>
        <authorList>
            <consortium name="The Broad Institute Genomics Platform"/>
            <consortium name="The Broad Institute Genome Sequencing Center for Infectious Disease"/>
            <person name="Wu L."/>
            <person name="Ma J."/>
        </authorList>
    </citation>
    <scope>NUCLEOTIDE SEQUENCE [LARGE SCALE GENOMIC DNA]</scope>
    <source>
        <strain evidence="2">CCUG 60023</strain>
    </source>
</reference>
<name>A0ABW3FK85_9HYPH</name>
<gene>
    <name evidence="1" type="ORF">ACFQ14_12585</name>
</gene>
<dbReference type="Proteomes" id="UP001597101">
    <property type="component" value="Unassembled WGS sequence"/>
</dbReference>
<evidence type="ECO:0000313" key="2">
    <source>
        <dbReference type="Proteomes" id="UP001597101"/>
    </source>
</evidence>
<keyword evidence="2" id="KW-1185">Reference proteome</keyword>
<organism evidence="1 2">
    <name type="scientific">Pseudahrensia aquimaris</name>
    <dbReference type="NCBI Taxonomy" id="744461"/>
    <lineage>
        <taxon>Bacteria</taxon>
        <taxon>Pseudomonadati</taxon>
        <taxon>Pseudomonadota</taxon>
        <taxon>Alphaproteobacteria</taxon>
        <taxon>Hyphomicrobiales</taxon>
        <taxon>Ahrensiaceae</taxon>
        <taxon>Pseudahrensia</taxon>
    </lineage>
</organism>
<protein>
    <submittedName>
        <fullName evidence="1">SprT domain-containing protein</fullName>
    </submittedName>
</protein>
<sequence length="274" mass="30120">MSAYQSGHLAHRKRPLVTNSHNTLVVNSIVRSNSSDNETSLPPTLEAGAELQYAYDYFNAQLFVGKLPQCLITYTRKKNVLGHFWPDRFQRVGGELWPELALNPSYLAVREDRDSLSTLVHEQAHVARHFFGPPNRSGGRGGSGYHDQPWVEIMEQVGLIPSNTGAPGGKKTGYQMTHYIKPGGLFDIECQRLLDAGFSINWRDSIFKHEMDAPAGNPSGSDPIPKKKDRIKFTCLGCGLNAWAKPSALLTCTLCEFSMSAATSPPATSASINT</sequence>